<dbReference type="GO" id="GO:0004674">
    <property type="term" value="F:protein serine/threonine kinase activity"/>
    <property type="evidence" value="ECO:0007669"/>
    <property type="project" value="UniProtKB-EC"/>
</dbReference>
<keyword evidence="2 5" id="KW-0547">Nucleotide-binding</keyword>
<evidence type="ECO:0000256" key="7">
    <source>
        <dbReference type="SAM" id="Phobius"/>
    </source>
</evidence>
<dbReference type="InterPro" id="IPR017441">
    <property type="entry name" value="Protein_kinase_ATP_BS"/>
</dbReference>
<comment type="caution">
    <text evidence="9">The sequence shown here is derived from an EMBL/GenBank/DDBJ whole genome shotgun (WGS) entry which is preliminary data.</text>
</comment>
<keyword evidence="7" id="KW-1133">Transmembrane helix</keyword>
<keyword evidence="7" id="KW-0812">Transmembrane</keyword>
<dbReference type="PROSITE" id="PS00108">
    <property type="entry name" value="PROTEIN_KINASE_ST"/>
    <property type="match status" value="1"/>
</dbReference>
<dbReference type="EMBL" id="ASPP01019227">
    <property type="protein sequence ID" value="ETO15332.1"/>
    <property type="molecule type" value="Genomic_DNA"/>
</dbReference>
<dbReference type="SUPFAM" id="SSF56112">
    <property type="entry name" value="Protein kinase-like (PK-like)"/>
    <property type="match status" value="1"/>
</dbReference>
<dbReference type="Gene3D" id="1.10.510.10">
    <property type="entry name" value="Transferase(Phosphotransferase) domain 1"/>
    <property type="match status" value="1"/>
</dbReference>
<feature type="transmembrane region" description="Helical" evidence="7">
    <location>
        <begin position="120"/>
        <end position="136"/>
    </location>
</feature>
<dbReference type="PROSITE" id="PS00107">
    <property type="entry name" value="PROTEIN_KINASE_ATP"/>
    <property type="match status" value="1"/>
</dbReference>
<organism evidence="9 10">
    <name type="scientific">Reticulomyxa filosa</name>
    <dbReference type="NCBI Taxonomy" id="46433"/>
    <lineage>
        <taxon>Eukaryota</taxon>
        <taxon>Sar</taxon>
        <taxon>Rhizaria</taxon>
        <taxon>Retaria</taxon>
        <taxon>Foraminifera</taxon>
        <taxon>Monothalamids</taxon>
        <taxon>Reticulomyxidae</taxon>
        <taxon>Reticulomyxa</taxon>
    </lineage>
</organism>
<reference evidence="9 10" key="1">
    <citation type="journal article" date="2013" name="Curr. Biol.">
        <title>The Genome of the Foraminiferan Reticulomyxa filosa.</title>
        <authorList>
            <person name="Glockner G."/>
            <person name="Hulsmann N."/>
            <person name="Schleicher M."/>
            <person name="Noegel A.A."/>
            <person name="Eichinger L."/>
            <person name="Gallinger C."/>
            <person name="Pawlowski J."/>
            <person name="Sierra R."/>
            <person name="Euteneuer U."/>
            <person name="Pillet L."/>
            <person name="Moustafa A."/>
            <person name="Platzer M."/>
            <person name="Groth M."/>
            <person name="Szafranski K."/>
            <person name="Schliwa M."/>
        </authorList>
    </citation>
    <scope>NUCLEOTIDE SEQUENCE [LARGE SCALE GENOMIC DNA]</scope>
</reference>
<dbReference type="GO" id="GO:0005524">
    <property type="term" value="F:ATP binding"/>
    <property type="evidence" value="ECO:0007669"/>
    <property type="project" value="UniProtKB-UniRule"/>
</dbReference>
<dbReference type="PANTHER" id="PTHR11909">
    <property type="entry name" value="CASEIN KINASE-RELATED"/>
    <property type="match status" value="1"/>
</dbReference>
<dbReference type="SMART" id="SM00220">
    <property type="entry name" value="S_TKc"/>
    <property type="match status" value="1"/>
</dbReference>
<dbReference type="Proteomes" id="UP000023152">
    <property type="component" value="Unassembled WGS sequence"/>
</dbReference>
<keyword evidence="10" id="KW-1185">Reference proteome</keyword>
<feature type="region of interest" description="Disordered" evidence="6">
    <location>
        <begin position="507"/>
        <end position="554"/>
    </location>
</feature>
<feature type="compositionally biased region" description="Basic residues" evidence="6">
    <location>
        <begin position="640"/>
        <end position="653"/>
    </location>
</feature>
<dbReference type="AlphaFoldDB" id="X6MPG9"/>
<evidence type="ECO:0000313" key="10">
    <source>
        <dbReference type="Proteomes" id="UP000023152"/>
    </source>
</evidence>
<evidence type="ECO:0000256" key="4">
    <source>
        <dbReference type="ARBA" id="ARBA00023860"/>
    </source>
</evidence>
<dbReference type="CDD" id="cd14016">
    <property type="entry name" value="STKc_CK1"/>
    <property type="match status" value="1"/>
</dbReference>
<dbReference type="InterPro" id="IPR011009">
    <property type="entry name" value="Kinase-like_dom_sf"/>
</dbReference>
<evidence type="ECO:0000256" key="2">
    <source>
        <dbReference type="ARBA" id="ARBA00022741"/>
    </source>
</evidence>
<name>X6MPG9_RETFI</name>
<dbReference type="InterPro" id="IPR000719">
    <property type="entry name" value="Prot_kinase_dom"/>
</dbReference>
<feature type="region of interest" description="Disordered" evidence="6">
    <location>
        <begin position="578"/>
        <end position="666"/>
    </location>
</feature>
<keyword evidence="3 5" id="KW-0067">ATP-binding</keyword>
<feature type="binding site" evidence="5">
    <location>
        <position position="81"/>
    </location>
    <ligand>
        <name>ATP</name>
        <dbReference type="ChEBI" id="CHEBI:30616"/>
    </ligand>
</feature>
<keyword evidence="7" id="KW-0472">Membrane</keyword>
<sequence length="666" mass="75544">QITNREDPDNVEQRHENSINKWYFLINTYDRRTVTFVKTIMTFEIQVGDGQYLLGGKVGNGSFGIIHEGKHMTSGETVAIKLEKADTRCPQLQYEYKIYKHLKGTLGVPSVKWYGREGDFNVLIMQMVFFFVFFLAQKKNKKNLKKIFFFFFEKKLERIEQVHSHQFIHRDIKPDNFLIGLHEHFNTVFVIDFGLAKRYIIPKTKEHIPFVKGKSLIGTARYASVSTHLGYEQARRDDLETIGYVLLYFAKQGKLPWQGLKKYPQIYEYIHTQKKKKMAKAKTKEAKYDRIATVKQKTTIEQLCEGLPEEFAAYLKYCRELEFDHCPNYQYLRGLFRMLFQKNQFVDDGQFDWTIKTLKAVCFAVLLVFIRNVQIENLQVSMYPQHLQATPMQNVYTANNVIYSFHPSVVQSTNHGLFYSPLPKGVGIGSYPSGFAVGVNVNGYATQGIPMPSSSSSSSAARKRAFAMTHGATANATGATAAIAGMPALSTAMPGAQPSRVIYSTQGNDDYGGMAGREEGRGGEGGRGGRRRRGGCDGGEGQGQGQGYPIRVSQGPAIPIGMQQVPVLYHCPIYGHSPIHHGRNKNDDDEEDEDEEDDEQGDDDDINNNSNNNNQRGRRREEELENIPEDRENNFGQSRRAAKPPKKSHHVKKRVENGTKKKGRLL</sequence>
<feature type="domain" description="Protein kinase" evidence="8">
    <location>
        <begin position="52"/>
        <end position="346"/>
    </location>
</feature>
<accession>X6MPG9</accession>
<evidence type="ECO:0000313" key="9">
    <source>
        <dbReference type="EMBL" id="ETO15332.1"/>
    </source>
</evidence>
<feature type="compositionally biased region" description="Acidic residues" evidence="6">
    <location>
        <begin position="587"/>
        <end position="606"/>
    </location>
</feature>
<dbReference type="InterPro" id="IPR050235">
    <property type="entry name" value="CK1_Ser-Thr_kinase"/>
</dbReference>
<protein>
    <recommendedName>
        <fullName evidence="4">Casein kinase I</fullName>
        <ecNumber evidence="1">2.7.11.1</ecNumber>
    </recommendedName>
</protein>
<feature type="non-terminal residue" evidence="9">
    <location>
        <position position="1"/>
    </location>
</feature>
<evidence type="ECO:0000256" key="6">
    <source>
        <dbReference type="SAM" id="MobiDB-lite"/>
    </source>
</evidence>
<dbReference type="OrthoDB" id="5800476at2759"/>
<proteinExistence type="predicted"/>
<dbReference type="EC" id="2.7.11.1" evidence="1"/>
<feature type="compositionally biased region" description="Gly residues" evidence="6">
    <location>
        <begin position="536"/>
        <end position="546"/>
    </location>
</feature>
<evidence type="ECO:0000256" key="5">
    <source>
        <dbReference type="PROSITE-ProRule" id="PRU10141"/>
    </source>
</evidence>
<evidence type="ECO:0000256" key="1">
    <source>
        <dbReference type="ARBA" id="ARBA00012513"/>
    </source>
</evidence>
<evidence type="ECO:0000259" key="8">
    <source>
        <dbReference type="PROSITE" id="PS50011"/>
    </source>
</evidence>
<dbReference type="InterPro" id="IPR008271">
    <property type="entry name" value="Ser/Thr_kinase_AS"/>
</dbReference>
<dbReference type="Gene3D" id="3.30.200.20">
    <property type="entry name" value="Phosphorylase Kinase, domain 1"/>
    <property type="match status" value="1"/>
</dbReference>
<gene>
    <name evidence="9" type="ORF">RFI_22035</name>
</gene>
<dbReference type="Pfam" id="PF00069">
    <property type="entry name" value="Pkinase"/>
    <property type="match status" value="1"/>
</dbReference>
<evidence type="ECO:0000256" key="3">
    <source>
        <dbReference type="ARBA" id="ARBA00022840"/>
    </source>
</evidence>
<dbReference type="PROSITE" id="PS50011">
    <property type="entry name" value="PROTEIN_KINASE_DOM"/>
    <property type="match status" value="1"/>
</dbReference>